<dbReference type="GO" id="GO:0005829">
    <property type="term" value="C:cytosol"/>
    <property type="evidence" value="ECO:0007669"/>
    <property type="project" value="TreeGrafter"/>
</dbReference>
<dbReference type="AlphaFoldDB" id="A0AAV8FBA9"/>
<dbReference type="SMART" id="SM00822">
    <property type="entry name" value="PKS_KR"/>
    <property type="match status" value="1"/>
</dbReference>
<reference evidence="7" key="1">
    <citation type="submission" date="2022-08" db="EMBL/GenBank/DDBJ databases">
        <authorList>
            <person name="Marques A."/>
        </authorList>
    </citation>
    <scope>NUCLEOTIDE SEQUENCE</scope>
    <source>
        <strain evidence="7">RhyPub2mFocal</strain>
        <tissue evidence="7">Leaves</tissue>
    </source>
</reference>
<dbReference type="InterPro" id="IPR002347">
    <property type="entry name" value="SDR_fam"/>
</dbReference>
<feature type="domain" description="Ketoreductase" evidence="6">
    <location>
        <begin position="48"/>
        <end position="232"/>
    </location>
</feature>
<dbReference type="InterPro" id="IPR036291">
    <property type="entry name" value="NAD(P)-bd_dom_sf"/>
</dbReference>
<dbReference type="InterPro" id="IPR020904">
    <property type="entry name" value="Sc_DH/Rdtase_CS"/>
</dbReference>
<evidence type="ECO:0000256" key="1">
    <source>
        <dbReference type="ARBA" id="ARBA00004606"/>
    </source>
</evidence>
<feature type="transmembrane region" description="Helical" evidence="5">
    <location>
        <begin position="12"/>
        <end position="30"/>
    </location>
</feature>
<organism evidence="7 8">
    <name type="scientific">Rhynchospora pubera</name>
    <dbReference type="NCBI Taxonomy" id="906938"/>
    <lineage>
        <taxon>Eukaryota</taxon>
        <taxon>Viridiplantae</taxon>
        <taxon>Streptophyta</taxon>
        <taxon>Embryophyta</taxon>
        <taxon>Tracheophyta</taxon>
        <taxon>Spermatophyta</taxon>
        <taxon>Magnoliopsida</taxon>
        <taxon>Liliopsida</taxon>
        <taxon>Poales</taxon>
        <taxon>Cyperaceae</taxon>
        <taxon>Cyperoideae</taxon>
        <taxon>Rhynchosporeae</taxon>
        <taxon>Rhynchospora</taxon>
    </lineage>
</organism>
<comment type="subcellular location">
    <subcellularLocation>
        <location evidence="1">Membrane</location>
        <topology evidence="1">Single-pass type II membrane protein</topology>
    </subcellularLocation>
</comment>
<sequence length="348" mass="39456">MELINKMMDILMPPIAFISLFFFLPSFYLYKFIHYLLSSLFPENMANKVVLITGASSGLGEHLAYEYAKRGAVLVLVARRVKSLQEVAMRCREIGSPSVLVVPADVSKPEECQRFIEETNNNFGQLDHLVNNAGIESVGLIEEITDMTNFKVLMDVNFWGSVYPTYFAIPHLKASKGRVVVMSSMAGYTFVPRMAFYSASKGALISFYDTLRMEFGNEIAISIIAPGVIESEMTKGKVFTAKGKMEVDQELRDAMLGLVPVQPAKDFAKAVVSRVCTGARYIIEPKWWYGLYFHRVFIPEIVDYWQRLLYSLSPQVPVTRSLSKRMLYSPVKRILYAQSIQSPEIKRE</sequence>
<evidence type="ECO:0000313" key="7">
    <source>
        <dbReference type="EMBL" id="KAJ4790910.1"/>
    </source>
</evidence>
<dbReference type="GO" id="GO:0016491">
    <property type="term" value="F:oxidoreductase activity"/>
    <property type="evidence" value="ECO:0007669"/>
    <property type="project" value="UniProtKB-KW"/>
</dbReference>
<evidence type="ECO:0000313" key="8">
    <source>
        <dbReference type="Proteomes" id="UP001140206"/>
    </source>
</evidence>
<keyword evidence="3" id="KW-0560">Oxidoreductase</keyword>
<dbReference type="InterPro" id="IPR057326">
    <property type="entry name" value="KR_dom"/>
</dbReference>
<evidence type="ECO:0000256" key="5">
    <source>
        <dbReference type="SAM" id="Phobius"/>
    </source>
</evidence>
<dbReference type="Proteomes" id="UP001140206">
    <property type="component" value="Chromosome 2"/>
</dbReference>
<comment type="caution">
    <text evidence="7">The sequence shown here is derived from an EMBL/GenBank/DDBJ whole genome shotgun (WGS) entry which is preliminary data.</text>
</comment>
<comment type="similarity">
    <text evidence="2 4">Belongs to the short-chain dehydrogenases/reductases (SDR) family.</text>
</comment>
<proteinExistence type="inferred from homology"/>
<accession>A0AAV8FBA9</accession>
<keyword evidence="5" id="KW-0472">Membrane</keyword>
<evidence type="ECO:0000256" key="2">
    <source>
        <dbReference type="ARBA" id="ARBA00006484"/>
    </source>
</evidence>
<keyword evidence="5" id="KW-1133">Transmembrane helix</keyword>
<keyword evidence="8" id="KW-1185">Reference proteome</keyword>
<dbReference type="Gene3D" id="3.40.50.720">
    <property type="entry name" value="NAD(P)-binding Rossmann-like Domain"/>
    <property type="match status" value="1"/>
</dbReference>
<dbReference type="SUPFAM" id="SSF51735">
    <property type="entry name" value="NAD(P)-binding Rossmann-fold domains"/>
    <property type="match status" value="1"/>
</dbReference>
<keyword evidence="5" id="KW-0812">Transmembrane</keyword>
<dbReference type="NCBIfam" id="NF004825">
    <property type="entry name" value="PRK06181.1"/>
    <property type="match status" value="1"/>
</dbReference>
<dbReference type="GO" id="GO:0016020">
    <property type="term" value="C:membrane"/>
    <property type="evidence" value="ECO:0007669"/>
    <property type="project" value="UniProtKB-SubCell"/>
</dbReference>
<evidence type="ECO:0000259" key="6">
    <source>
        <dbReference type="SMART" id="SM00822"/>
    </source>
</evidence>
<dbReference type="PRINTS" id="PR00081">
    <property type="entry name" value="GDHRDH"/>
</dbReference>
<gene>
    <name evidence="7" type="ORF">LUZ62_042156</name>
</gene>
<dbReference type="PANTHER" id="PTHR43391:SF73">
    <property type="entry name" value="OS04G0390800 PROTEIN"/>
    <property type="match status" value="1"/>
</dbReference>
<dbReference type="PROSITE" id="PS00061">
    <property type="entry name" value="ADH_SHORT"/>
    <property type="match status" value="1"/>
</dbReference>
<protein>
    <submittedName>
        <fullName evidence="7">Hydroxysteroid 11-beta-dehydrogenase 1-like protein</fullName>
    </submittedName>
</protein>
<dbReference type="PRINTS" id="PR00080">
    <property type="entry name" value="SDRFAMILY"/>
</dbReference>
<dbReference type="EMBL" id="JAMFTS010000002">
    <property type="protein sequence ID" value="KAJ4790910.1"/>
    <property type="molecule type" value="Genomic_DNA"/>
</dbReference>
<name>A0AAV8FBA9_9POAL</name>
<evidence type="ECO:0000256" key="3">
    <source>
        <dbReference type="ARBA" id="ARBA00023002"/>
    </source>
</evidence>
<dbReference type="Pfam" id="PF00106">
    <property type="entry name" value="adh_short"/>
    <property type="match status" value="1"/>
</dbReference>
<dbReference type="PANTHER" id="PTHR43391">
    <property type="entry name" value="RETINOL DEHYDROGENASE-RELATED"/>
    <property type="match status" value="1"/>
</dbReference>
<evidence type="ECO:0000256" key="4">
    <source>
        <dbReference type="RuleBase" id="RU000363"/>
    </source>
</evidence>